<evidence type="ECO:0000313" key="1">
    <source>
        <dbReference type="EMBL" id="VDM49168.1"/>
    </source>
</evidence>
<evidence type="ECO:0000313" key="3">
    <source>
        <dbReference type="WBParaSite" id="TCNE_0001784801-mRNA-1"/>
    </source>
</evidence>
<dbReference type="PANTHER" id="PTHR21432:SF20">
    <property type="entry name" value="ACETYL-COA HYDROLASE"/>
    <property type="match status" value="1"/>
</dbReference>
<dbReference type="InterPro" id="IPR046433">
    <property type="entry name" value="ActCoA_hydro"/>
</dbReference>
<dbReference type="GO" id="GO:0006083">
    <property type="term" value="P:acetate metabolic process"/>
    <property type="evidence" value="ECO:0007669"/>
    <property type="project" value="InterPro"/>
</dbReference>
<dbReference type="SUPFAM" id="SSF100950">
    <property type="entry name" value="NagB/RpiA/CoA transferase-like"/>
    <property type="match status" value="1"/>
</dbReference>
<dbReference type="AlphaFoldDB" id="A0A183VAS7"/>
<dbReference type="PANTHER" id="PTHR21432">
    <property type="entry name" value="ACETYL-COA HYDROLASE-RELATED"/>
    <property type="match status" value="1"/>
</dbReference>
<dbReference type="Proteomes" id="UP000050794">
    <property type="component" value="Unassembled WGS sequence"/>
</dbReference>
<gene>
    <name evidence="1" type="ORF">TCNE_LOCUS17847</name>
</gene>
<evidence type="ECO:0000313" key="2">
    <source>
        <dbReference type="Proteomes" id="UP000050794"/>
    </source>
</evidence>
<sequence length="124" mass="13893">MEADEISMKIGSLVADNLVDDGATLQLGIGKIPDSTLRAMKGHKDLGVHTEALADGVTHLMRRNVITNARKSTDVGKVVTTYAHGTRRLYEFIDNNPAFCRFSFALLTYFNFFRVVHRLRILII</sequence>
<dbReference type="GO" id="GO:0008775">
    <property type="term" value="F:acetate CoA-transferase activity"/>
    <property type="evidence" value="ECO:0007669"/>
    <property type="project" value="InterPro"/>
</dbReference>
<protein>
    <submittedName>
        <fullName evidence="3">Aminotransferase class I/II-fold pyridoxal phosphate-dependent enzyme</fullName>
    </submittedName>
</protein>
<accession>A0A183VAS7</accession>
<dbReference type="WBParaSite" id="TCNE_0001784801-mRNA-1">
    <property type="protein sequence ID" value="TCNE_0001784801-mRNA-1"/>
    <property type="gene ID" value="TCNE_0001784801"/>
</dbReference>
<proteinExistence type="predicted"/>
<dbReference type="EMBL" id="UYWY01024861">
    <property type="protein sequence ID" value="VDM49168.1"/>
    <property type="molecule type" value="Genomic_DNA"/>
</dbReference>
<dbReference type="Gene3D" id="3.30.750.70">
    <property type="entry name" value="4-hydroxybutyrate coenzyme like domains"/>
    <property type="match status" value="1"/>
</dbReference>
<reference evidence="1 2" key="2">
    <citation type="submission" date="2018-11" db="EMBL/GenBank/DDBJ databases">
        <authorList>
            <consortium name="Pathogen Informatics"/>
        </authorList>
    </citation>
    <scope>NUCLEOTIDE SEQUENCE [LARGE SCALE GENOMIC DNA]</scope>
</reference>
<dbReference type="InterPro" id="IPR037171">
    <property type="entry name" value="NagB/RpiA_transferase-like"/>
</dbReference>
<name>A0A183VAS7_TOXCA</name>
<keyword evidence="2" id="KW-1185">Reference proteome</keyword>
<reference evidence="3" key="1">
    <citation type="submission" date="2016-06" db="UniProtKB">
        <authorList>
            <consortium name="WormBaseParasite"/>
        </authorList>
    </citation>
    <scope>IDENTIFICATION</scope>
</reference>
<organism evidence="2 3">
    <name type="scientific">Toxocara canis</name>
    <name type="common">Canine roundworm</name>
    <dbReference type="NCBI Taxonomy" id="6265"/>
    <lineage>
        <taxon>Eukaryota</taxon>
        <taxon>Metazoa</taxon>
        <taxon>Ecdysozoa</taxon>
        <taxon>Nematoda</taxon>
        <taxon>Chromadorea</taxon>
        <taxon>Rhabditida</taxon>
        <taxon>Spirurina</taxon>
        <taxon>Ascaridomorpha</taxon>
        <taxon>Ascaridoidea</taxon>
        <taxon>Toxocaridae</taxon>
        <taxon>Toxocara</taxon>
    </lineage>
</organism>